<accession>A0A094S5A6</accession>
<feature type="transmembrane region" description="Helical" evidence="1">
    <location>
        <begin position="111"/>
        <end position="133"/>
    </location>
</feature>
<dbReference type="EMBL" id="JNSL01000205">
    <property type="protein sequence ID" value="KGA12998.1"/>
    <property type="molecule type" value="Genomic_DNA"/>
</dbReference>
<feature type="transmembrane region" description="Helical" evidence="1">
    <location>
        <begin position="85"/>
        <end position="105"/>
    </location>
</feature>
<dbReference type="Pfam" id="PF07690">
    <property type="entry name" value="MFS_1"/>
    <property type="match status" value="1"/>
</dbReference>
<feature type="transmembrane region" description="Helical" evidence="1">
    <location>
        <begin position="145"/>
        <end position="164"/>
    </location>
</feature>
<feature type="transmembrane region" description="Helical" evidence="1">
    <location>
        <begin position="301"/>
        <end position="318"/>
    </location>
</feature>
<keyword evidence="1" id="KW-0472">Membrane</keyword>
<organism evidence="3">
    <name type="scientific">freshwater metagenome</name>
    <dbReference type="NCBI Taxonomy" id="449393"/>
    <lineage>
        <taxon>unclassified sequences</taxon>
        <taxon>metagenomes</taxon>
        <taxon>ecological metagenomes</taxon>
    </lineage>
</organism>
<feature type="transmembrane region" description="Helical" evidence="1">
    <location>
        <begin position="270"/>
        <end position="289"/>
    </location>
</feature>
<sequence>MNTPAITDVERAALQRKTLRILTSGQIIGAAALASAVTVGAYVVQEILGDTTPWGGIATATVTIGTAVMAQVLSRIMMRRGRRPGLQLGYLLATIGAVIAAFGAQMSVLPLFLVGLFLFGNGQASNLLARYAATDLAVPEQRGQAMSRIVFASTFGAVFGPLLISPAEAAGQEWFGWHKYTGPWVFSACVLLLAFVNTAVRLRPDPLVVAGGISEKGSVKLPSIKEALTVVVATPKGRLALASMVISQSVMVAVMTMTPVHMKLHGHETLSQFVISLHIAGMYAFSPFVGRYSDKRGTVRAVLLGSGILVASTILSALSGEAAIVLFPALWLLGIGWNFGLIGGSAMLLESVPDDKRVTVQGSADLMMSFCGGLAGLSSGFIRRAVGYHMLSAVATVLAGALLVSAFYSFRRWQLQSETM</sequence>
<feature type="transmembrane region" description="Helical" evidence="1">
    <location>
        <begin position="184"/>
        <end position="200"/>
    </location>
</feature>
<dbReference type="GO" id="GO:0022857">
    <property type="term" value="F:transmembrane transporter activity"/>
    <property type="evidence" value="ECO:0007669"/>
    <property type="project" value="InterPro"/>
</dbReference>
<protein>
    <submittedName>
        <fullName evidence="3">Major facilitator superfamily MFS_1</fullName>
    </submittedName>
</protein>
<feature type="domain" description="Major facilitator superfamily (MFS) profile" evidence="2">
    <location>
        <begin position="18"/>
        <end position="412"/>
    </location>
</feature>
<feature type="transmembrane region" description="Helical" evidence="1">
    <location>
        <begin position="54"/>
        <end position="73"/>
    </location>
</feature>
<dbReference type="PROSITE" id="PS50850">
    <property type="entry name" value="MFS"/>
    <property type="match status" value="1"/>
</dbReference>
<dbReference type="InterPro" id="IPR020846">
    <property type="entry name" value="MFS_dom"/>
</dbReference>
<reference evidence="3" key="1">
    <citation type="submission" date="2014-06" db="EMBL/GenBank/DDBJ databases">
        <title>Key roles for freshwater Actinobacteria revealed by deep metagenomic sequencing.</title>
        <authorList>
            <person name="Ghai R."/>
            <person name="Mizuno C.M."/>
            <person name="Picazo A."/>
            <person name="Camacho A."/>
            <person name="Rodriguez-Valera F."/>
        </authorList>
    </citation>
    <scope>NUCLEOTIDE SEQUENCE</scope>
</reference>
<dbReference type="Gene3D" id="1.20.1250.20">
    <property type="entry name" value="MFS general substrate transporter like domains"/>
    <property type="match status" value="1"/>
</dbReference>
<dbReference type="InterPro" id="IPR036259">
    <property type="entry name" value="MFS_trans_sf"/>
</dbReference>
<feature type="transmembrane region" description="Helical" evidence="1">
    <location>
        <begin position="330"/>
        <end position="352"/>
    </location>
</feature>
<evidence type="ECO:0000259" key="2">
    <source>
        <dbReference type="PROSITE" id="PS50850"/>
    </source>
</evidence>
<feature type="transmembrane region" description="Helical" evidence="1">
    <location>
        <begin position="21"/>
        <end position="42"/>
    </location>
</feature>
<comment type="caution">
    <text evidence="3">The sequence shown here is derived from an EMBL/GenBank/DDBJ whole genome shotgun (WGS) entry which is preliminary data.</text>
</comment>
<dbReference type="PANTHER" id="PTHR23534">
    <property type="entry name" value="MFS PERMEASE"/>
    <property type="match status" value="1"/>
</dbReference>
<feature type="transmembrane region" description="Helical" evidence="1">
    <location>
        <begin position="388"/>
        <end position="410"/>
    </location>
</feature>
<evidence type="ECO:0000313" key="3">
    <source>
        <dbReference type="EMBL" id="KGA12998.1"/>
    </source>
</evidence>
<proteinExistence type="predicted"/>
<evidence type="ECO:0000256" key="1">
    <source>
        <dbReference type="SAM" id="Phobius"/>
    </source>
</evidence>
<name>A0A094S5A6_9ZZZZ</name>
<dbReference type="SUPFAM" id="SSF103473">
    <property type="entry name" value="MFS general substrate transporter"/>
    <property type="match status" value="1"/>
</dbReference>
<feature type="transmembrane region" description="Helical" evidence="1">
    <location>
        <begin position="239"/>
        <end position="258"/>
    </location>
</feature>
<gene>
    <name evidence="3" type="ORF">GM51_20960</name>
</gene>
<keyword evidence="1" id="KW-1133">Transmembrane helix</keyword>
<dbReference type="PANTHER" id="PTHR23534:SF1">
    <property type="entry name" value="MAJOR FACILITATOR SUPERFAMILY PROTEIN"/>
    <property type="match status" value="1"/>
</dbReference>
<dbReference type="InterPro" id="IPR011701">
    <property type="entry name" value="MFS"/>
</dbReference>
<feature type="transmembrane region" description="Helical" evidence="1">
    <location>
        <begin position="364"/>
        <end position="382"/>
    </location>
</feature>
<dbReference type="AlphaFoldDB" id="A0A094S5A6"/>
<keyword evidence="1" id="KW-0812">Transmembrane</keyword>